<evidence type="ECO:0000313" key="10">
    <source>
        <dbReference type="EMBL" id="AFJ46844.1"/>
    </source>
</evidence>
<keyword evidence="4 9" id="KW-0812">Transmembrane</keyword>
<accession>I2B8J0</accession>
<keyword evidence="5 9" id="KW-1133">Transmembrane helix</keyword>
<dbReference type="eggNOG" id="ENOG5032S3N">
    <property type="taxonomic scope" value="Bacteria"/>
</dbReference>
<evidence type="ECO:0000256" key="3">
    <source>
        <dbReference type="ARBA" id="ARBA00022475"/>
    </source>
</evidence>
<dbReference type="PATRIC" id="fig|630626.3.peg.1693"/>
<dbReference type="GO" id="GO:0005886">
    <property type="term" value="C:plasma membrane"/>
    <property type="evidence" value="ECO:0007669"/>
    <property type="project" value="UniProtKB-SubCell"/>
</dbReference>
<evidence type="ECO:0000256" key="2">
    <source>
        <dbReference type="ARBA" id="ARBA00015648"/>
    </source>
</evidence>
<keyword evidence="3" id="KW-1003">Cell membrane</keyword>
<dbReference type="EMBL" id="CP001560">
    <property type="protein sequence ID" value="AFJ46844.1"/>
    <property type="molecule type" value="Genomic_DNA"/>
</dbReference>
<dbReference type="OrthoDB" id="6485757at2"/>
<dbReference type="AlphaFoldDB" id="I2B8J0"/>
<organism evidence="10 11">
    <name type="scientific">Shimwellia blattae (strain ATCC 29907 / DSM 4481 / JCM 1650 / NBRC 105725 / CDC 9005-74)</name>
    <name type="common">Escherichia blattae</name>
    <dbReference type="NCBI Taxonomy" id="630626"/>
    <lineage>
        <taxon>Bacteria</taxon>
        <taxon>Pseudomonadati</taxon>
        <taxon>Pseudomonadota</taxon>
        <taxon>Gammaproteobacteria</taxon>
        <taxon>Enterobacterales</taxon>
        <taxon>Enterobacteriaceae</taxon>
        <taxon>Shimwellia</taxon>
    </lineage>
</organism>
<keyword evidence="11" id="KW-1185">Reference proteome</keyword>
<accession>K6W6F4</accession>
<feature type="coiled-coil region" evidence="7">
    <location>
        <begin position="35"/>
        <end position="62"/>
    </location>
</feature>
<keyword evidence="7" id="KW-0175">Coiled coil</keyword>
<evidence type="ECO:0000256" key="7">
    <source>
        <dbReference type="SAM" id="Coils"/>
    </source>
</evidence>
<dbReference type="InterPro" id="IPR025594">
    <property type="entry name" value="YebO"/>
</dbReference>
<keyword evidence="6 9" id="KW-0472">Membrane</keyword>
<dbReference type="RefSeq" id="WP_002445068.1">
    <property type="nucleotide sequence ID" value="NC_017910.1"/>
</dbReference>
<gene>
    <name evidence="10" type="ordered locus">EBL_c17500</name>
</gene>
<evidence type="ECO:0000256" key="6">
    <source>
        <dbReference type="ARBA" id="ARBA00023136"/>
    </source>
</evidence>
<evidence type="ECO:0000256" key="5">
    <source>
        <dbReference type="ARBA" id="ARBA00022989"/>
    </source>
</evidence>
<dbReference type="KEGG" id="ebt:EBL_c17500"/>
<dbReference type="Pfam" id="PF13974">
    <property type="entry name" value="YebO"/>
    <property type="match status" value="1"/>
</dbReference>
<sequence>MNDVTPGLFSLSALIVPFITLVVGLIAWFFVNRISVRANTQIALLEALLDQQKRQNALLRRLCEAQAPQVESPSRPAAVAGDDDEEDPSLVRLVAER</sequence>
<dbReference type="HOGENOM" id="CLU_165389_0_0_6"/>
<name>I2B8J0_SHIBC</name>
<comment type="subcellular location">
    <subcellularLocation>
        <location evidence="1">Cell membrane</location>
        <topology evidence="1">Single-pass membrane protein</topology>
    </subcellularLocation>
</comment>
<feature type="region of interest" description="Disordered" evidence="8">
    <location>
        <begin position="66"/>
        <end position="88"/>
    </location>
</feature>
<reference evidence="10 11" key="1">
    <citation type="journal article" date="2012" name="J. Bacteriol.">
        <title>Complete genome sequence of the B12-producing Shimwellia blattae strain DSM 4481, isolated from a cockroach.</title>
        <authorList>
            <person name="Brzuszkiewicz E."/>
            <person name="Waschkowitz T."/>
            <person name="Wiezer A."/>
            <person name="Daniel R."/>
        </authorList>
    </citation>
    <scope>NUCLEOTIDE SEQUENCE [LARGE SCALE GENOMIC DNA]</scope>
    <source>
        <strain evidence="11">ATCC 29907 / DSM 4481 / JCM 1650 / NBRC 105725 / CDC 9005-74</strain>
    </source>
</reference>
<proteinExistence type="predicted"/>
<evidence type="ECO:0000256" key="4">
    <source>
        <dbReference type="ARBA" id="ARBA00022692"/>
    </source>
</evidence>
<dbReference type="Proteomes" id="UP000001955">
    <property type="component" value="Chromosome"/>
</dbReference>
<evidence type="ECO:0000256" key="9">
    <source>
        <dbReference type="SAM" id="Phobius"/>
    </source>
</evidence>
<protein>
    <recommendedName>
        <fullName evidence="2">Uncharacterized protein YebO</fullName>
    </recommendedName>
</protein>
<evidence type="ECO:0000256" key="1">
    <source>
        <dbReference type="ARBA" id="ARBA00004162"/>
    </source>
</evidence>
<feature type="transmembrane region" description="Helical" evidence="9">
    <location>
        <begin position="6"/>
        <end position="31"/>
    </location>
</feature>
<evidence type="ECO:0000256" key="8">
    <source>
        <dbReference type="SAM" id="MobiDB-lite"/>
    </source>
</evidence>
<evidence type="ECO:0000313" key="11">
    <source>
        <dbReference type="Proteomes" id="UP000001955"/>
    </source>
</evidence>